<dbReference type="Proteomes" id="UP000272942">
    <property type="component" value="Unassembled WGS sequence"/>
</dbReference>
<keyword evidence="2" id="KW-1185">Reference proteome</keyword>
<dbReference type="AlphaFoldDB" id="A0A183BEP0"/>
<dbReference type="WBParaSite" id="ECPE_0001772001-mRNA-1">
    <property type="protein sequence ID" value="ECPE_0001772001-mRNA-1"/>
    <property type="gene ID" value="ECPE_0001772001"/>
</dbReference>
<evidence type="ECO:0000313" key="3">
    <source>
        <dbReference type="WBParaSite" id="ECPE_0001772001-mRNA-1"/>
    </source>
</evidence>
<reference evidence="3" key="1">
    <citation type="submission" date="2016-06" db="UniProtKB">
        <authorList>
            <consortium name="WormBaseParasite"/>
        </authorList>
    </citation>
    <scope>IDENTIFICATION</scope>
</reference>
<proteinExistence type="predicted"/>
<gene>
    <name evidence="1" type="ORF">ECPE_LOCUS17675</name>
</gene>
<name>A0A183BEP0_9TREM</name>
<sequence>MTFSGRGAPPSRLAPSLKEAFTRIAWASVSSPGTKNLARTPRSQDMFALSRACARGSVNSGILTARKHCCLEGRSRRRSPATAGLGTGLGLWVPRAYDLVLVLDNEAGDSGGV</sequence>
<evidence type="ECO:0000313" key="2">
    <source>
        <dbReference type="Proteomes" id="UP000272942"/>
    </source>
</evidence>
<protein>
    <submittedName>
        <fullName evidence="1 3">Uncharacterized protein</fullName>
    </submittedName>
</protein>
<organism evidence="3">
    <name type="scientific">Echinostoma caproni</name>
    <dbReference type="NCBI Taxonomy" id="27848"/>
    <lineage>
        <taxon>Eukaryota</taxon>
        <taxon>Metazoa</taxon>
        <taxon>Spiralia</taxon>
        <taxon>Lophotrochozoa</taxon>
        <taxon>Platyhelminthes</taxon>
        <taxon>Trematoda</taxon>
        <taxon>Digenea</taxon>
        <taxon>Plagiorchiida</taxon>
        <taxon>Echinostomata</taxon>
        <taxon>Echinostomatoidea</taxon>
        <taxon>Echinostomatidae</taxon>
        <taxon>Echinostoma</taxon>
    </lineage>
</organism>
<evidence type="ECO:0000313" key="1">
    <source>
        <dbReference type="EMBL" id="VDP94980.1"/>
    </source>
</evidence>
<reference evidence="1 2" key="2">
    <citation type="submission" date="2018-11" db="EMBL/GenBank/DDBJ databases">
        <authorList>
            <consortium name="Pathogen Informatics"/>
        </authorList>
    </citation>
    <scope>NUCLEOTIDE SEQUENCE [LARGE SCALE GENOMIC DNA]</scope>
    <source>
        <strain evidence="1 2">Egypt</strain>
    </source>
</reference>
<accession>A0A183BEP0</accession>
<dbReference type="EMBL" id="UZAN01070793">
    <property type="protein sequence ID" value="VDP94980.1"/>
    <property type="molecule type" value="Genomic_DNA"/>
</dbReference>